<dbReference type="InParanoid" id="A0A251SU20"/>
<organism evidence="3 4">
    <name type="scientific">Helianthus annuus</name>
    <name type="common">Common sunflower</name>
    <dbReference type="NCBI Taxonomy" id="4232"/>
    <lineage>
        <taxon>Eukaryota</taxon>
        <taxon>Viridiplantae</taxon>
        <taxon>Streptophyta</taxon>
        <taxon>Embryophyta</taxon>
        <taxon>Tracheophyta</taxon>
        <taxon>Spermatophyta</taxon>
        <taxon>Magnoliopsida</taxon>
        <taxon>eudicotyledons</taxon>
        <taxon>Gunneridae</taxon>
        <taxon>Pentapetalae</taxon>
        <taxon>asterids</taxon>
        <taxon>campanulids</taxon>
        <taxon>Asterales</taxon>
        <taxon>Asteraceae</taxon>
        <taxon>Asteroideae</taxon>
        <taxon>Heliantheae alliance</taxon>
        <taxon>Heliantheae</taxon>
        <taxon>Helianthus</taxon>
    </lineage>
</organism>
<sequence>MVTANIPTSVLTIILLTYSVLQSLLSLMIHTHLHLYPHSLLSLSFTERTLLLKFHVNTIQTSLFFSLIIVF</sequence>
<dbReference type="Proteomes" id="UP000215914">
    <property type="component" value="Chromosome 13"/>
</dbReference>
<keyword evidence="1" id="KW-1133">Transmembrane helix</keyword>
<dbReference type="AlphaFoldDB" id="A0A251SU20"/>
<dbReference type="Gramene" id="mRNA:HanXRQr2_Chr13g0599631">
    <property type="protein sequence ID" value="CDS:HanXRQr2_Chr13g0599631.1"/>
    <property type="gene ID" value="HanXRQr2_Chr13g0599631"/>
</dbReference>
<keyword evidence="4" id="KW-1185">Reference proteome</keyword>
<evidence type="ECO:0000313" key="3">
    <source>
        <dbReference type="EMBL" id="OTG02365.1"/>
    </source>
</evidence>
<proteinExistence type="predicted"/>
<dbReference type="EMBL" id="CM007902">
    <property type="protein sequence ID" value="OTG02365.1"/>
    <property type="molecule type" value="Genomic_DNA"/>
</dbReference>
<gene>
    <name evidence="3" type="ORF">HannXRQ_Chr13g0412241</name>
    <name evidence="2" type="ORF">HanXRQr2_Chr13g0599631</name>
</gene>
<evidence type="ECO:0000313" key="4">
    <source>
        <dbReference type="Proteomes" id="UP000215914"/>
    </source>
</evidence>
<feature type="transmembrane region" description="Helical" evidence="1">
    <location>
        <begin position="6"/>
        <end position="29"/>
    </location>
</feature>
<keyword evidence="1" id="KW-0472">Membrane</keyword>
<evidence type="ECO:0000313" key="2">
    <source>
        <dbReference type="EMBL" id="KAF5774376.1"/>
    </source>
</evidence>
<dbReference type="EMBL" id="MNCJ02000328">
    <property type="protein sequence ID" value="KAF5774376.1"/>
    <property type="molecule type" value="Genomic_DNA"/>
</dbReference>
<reference evidence="2" key="3">
    <citation type="submission" date="2020-06" db="EMBL/GenBank/DDBJ databases">
        <title>Helianthus annuus Genome sequencing and assembly Release 2.</title>
        <authorList>
            <person name="Gouzy J."/>
            <person name="Langlade N."/>
            <person name="Munos S."/>
        </authorList>
    </citation>
    <scope>NUCLEOTIDE SEQUENCE</scope>
    <source>
        <tissue evidence="2">Leaves</tissue>
    </source>
</reference>
<name>A0A251SU20_HELAN</name>
<reference evidence="2 4" key="1">
    <citation type="journal article" date="2017" name="Nature">
        <title>The sunflower genome provides insights into oil metabolism, flowering and Asterid evolution.</title>
        <authorList>
            <person name="Badouin H."/>
            <person name="Gouzy J."/>
            <person name="Grassa C.J."/>
            <person name="Murat F."/>
            <person name="Staton S.E."/>
            <person name="Cottret L."/>
            <person name="Lelandais-Briere C."/>
            <person name="Owens G.L."/>
            <person name="Carrere S."/>
            <person name="Mayjonade B."/>
            <person name="Legrand L."/>
            <person name="Gill N."/>
            <person name="Kane N.C."/>
            <person name="Bowers J.E."/>
            <person name="Hubner S."/>
            <person name="Bellec A."/>
            <person name="Berard A."/>
            <person name="Berges H."/>
            <person name="Blanchet N."/>
            <person name="Boniface M.C."/>
            <person name="Brunel D."/>
            <person name="Catrice O."/>
            <person name="Chaidir N."/>
            <person name="Claudel C."/>
            <person name="Donnadieu C."/>
            <person name="Faraut T."/>
            <person name="Fievet G."/>
            <person name="Helmstetter N."/>
            <person name="King M."/>
            <person name="Knapp S.J."/>
            <person name="Lai Z."/>
            <person name="Le Paslier M.C."/>
            <person name="Lippi Y."/>
            <person name="Lorenzon L."/>
            <person name="Mandel J.R."/>
            <person name="Marage G."/>
            <person name="Marchand G."/>
            <person name="Marquand E."/>
            <person name="Bret-Mestries E."/>
            <person name="Morien E."/>
            <person name="Nambeesan S."/>
            <person name="Nguyen T."/>
            <person name="Pegot-Espagnet P."/>
            <person name="Pouilly N."/>
            <person name="Raftis F."/>
            <person name="Sallet E."/>
            <person name="Schiex T."/>
            <person name="Thomas J."/>
            <person name="Vandecasteele C."/>
            <person name="Vares D."/>
            <person name="Vear F."/>
            <person name="Vautrin S."/>
            <person name="Crespi M."/>
            <person name="Mangin B."/>
            <person name="Burke J.M."/>
            <person name="Salse J."/>
            <person name="Munos S."/>
            <person name="Vincourt P."/>
            <person name="Rieseberg L.H."/>
            <person name="Langlade N.B."/>
        </authorList>
    </citation>
    <scope>NUCLEOTIDE SEQUENCE [LARGE SCALE GENOMIC DNA]</scope>
    <source>
        <strain evidence="4">cv. SF193</strain>
        <tissue evidence="2">Leaves</tissue>
    </source>
</reference>
<keyword evidence="1" id="KW-0812">Transmembrane</keyword>
<protein>
    <submittedName>
        <fullName evidence="3">Uncharacterized protein</fullName>
    </submittedName>
</protein>
<reference evidence="3" key="2">
    <citation type="submission" date="2017-02" db="EMBL/GenBank/DDBJ databases">
        <title>Sunflower complete genome.</title>
        <authorList>
            <person name="Langlade N."/>
            <person name="Munos S."/>
        </authorList>
    </citation>
    <scope>NUCLEOTIDE SEQUENCE [LARGE SCALE GENOMIC DNA]</scope>
    <source>
        <tissue evidence="3">Leaves</tissue>
    </source>
</reference>
<evidence type="ECO:0000256" key="1">
    <source>
        <dbReference type="SAM" id="Phobius"/>
    </source>
</evidence>
<accession>A0A251SU20</accession>